<dbReference type="OrthoDB" id="273874at2759"/>
<reference evidence="2 3" key="1">
    <citation type="journal article" date="2015" name="PLoS Pathog.">
        <title>Leptomonas seymouri: Adaptations to the Dixenous Life Cycle Analyzed by Genome Sequencing, Transcriptome Profiling and Co-infection with Leishmania donovani.</title>
        <authorList>
            <person name="Kraeva N."/>
            <person name="Butenko A."/>
            <person name="Hlavacova J."/>
            <person name="Kostygov A."/>
            <person name="Myskova J."/>
            <person name="Grybchuk D."/>
            <person name="Lestinova T."/>
            <person name="Votypka J."/>
            <person name="Volf P."/>
            <person name="Opperdoes F."/>
            <person name="Flegontov P."/>
            <person name="Lukes J."/>
            <person name="Yurchenko V."/>
        </authorList>
    </citation>
    <scope>NUCLEOTIDE SEQUENCE [LARGE SCALE GENOMIC DNA]</scope>
    <source>
        <strain evidence="2 3">ATCC 30220</strain>
    </source>
</reference>
<feature type="region of interest" description="Disordered" evidence="1">
    <location>
        <begin position="199"/>
        <end position="227"/>
    </location>
</feature>
<accession>A0A0N0P483</accession>
<dbReference type="OMA" id="WCCNECT"/>
<feature type="region of interest" description="Disordered" evidence="1">
    <location>
        <begin position="71"/>
        <end position="96"/>
    </location>
</feature>
<feature type="region of interest" description="Disordered" evidence="1">
    <location>
        <begin position="33"/>
        <end position="58"/>
    </location>
</feature>
<name>A0A0N0P483_LEPSE</name>
<organism evidence="2 3">
    <name type="scientific">Leptomonas seymouri</name>
    <dbReference type="NCBI Taxonomy" id="5684"/>
    <lineage>
        <taxon>Eukaryota</taxon>
        <taxon>Discoba</taxon>
        <taxon>Euglenozoa</taxon>
        <taxon>Kinetoplastea</taxon>
        <taxon>Metakinetoplastina</taxon>
        <taxon>Trypanosomatida</taxon>
        <taxon>Trypanosomatidae</taxon>
        <taxon>Leishmaniinae</taxon>
        <taxon>Leptomonas</taxon>
    </lineage>
</organism>
<feature type="compositionally biased region" description="Polar residues" evidence="1">
    <location>
        <begin position="326"/>
        <end position="346"/>
    </location>
</feature>
<feature type="compositionally biased region" description="Basic residues" evidence="1">
    <location>
        <begin position="83"/>
        <end position="95"/>
    </location>
</feature>
<evidence type="ECO:0000256" key="1">
    <source>
        <dbReference type="SAM" id="MobiDB-lite"/>
    </source>
</evidence>
<evidence type="ECO:0000313" key="2">
    <source>
        <dbReference type="EMBL" id="KPI84996.1"/>
    </source>
</evidence>
<dbReference type="VEuPathDB" id="TriTrypDB:Lsey_0216_0140"/>
<feature type="region of interest" description="Disordered" evidence="1">
    <location>
        <begin position="323"/>
        <end position="346"/>
    </location>
</feature>
<dbReference type="EMBL" id="LJSK01000216">
    <property type="protein sequence ID" value="KPI84996.1"/>
    <property type="molecule type" value="Genomic_DNA"/>
</dbReference>
<dbReference type="Proteomes" id="UP000038009">
    <property type="component" value="Unassembled WGS sequence"/>
</dbReference>
<protein>
    <submittedName>
        <fullName evidence="2">Uncharacterized protein</fullName>
    </submittedName>
</protein>
<comment type="caution">
    <text evidence="2">The sequence shown here is derived from an EMBL/GenBank/DDBJ whole genome shotgun (WGS) entry which is preliminary data.</text>
</comment>
<dbReference type="AlphaFoldDB" id="A0A0N0P483"/>
<proteinExistence type="predicted"/>
<gene>
    <name evidence="2" type="ORF">ABL78_5962</name>
</gene>
<sequence>MLSRPPLFCHGPSSAQLLSKRMCHTTSACLKGMPSSAEQPGAQPASPAPSVRHPTTDDDCRIETSVAGASPINRRPFLGQRGTRSRRHRSRHRGRGQALCHSALSAALQPCTSFTGQGLTGIRARAGEDFQSRDRLSRSTAAPSRHPAAAYRLSALESTLHQHIRCGAWMTALELLQKEKGDLPAPGVTAVSHALQLSTTNTSSASTREHATNRRSAAPTCEYQSSNRPPPISLGEQCVWSLLWCGQEAAAWRTWQWMQSQGSPGFPAALHGVEATAVAPAVCAPSPRLLLILALFLHFAAQDRPRSQGVLLLLEVMWKTRGSVVDGSQSPSPASETLASSRSPSKLGSSCASLSCDATAAQWIPLFSAWLRCLGSGTAAQTANRDVLPQSYSSFYGAALHRMASCIEEKRANKATVVALLLLSAYENWPTPLDARNAETAVVDVFRSPLKSRSPLSSAASVETVELVEAEFWSCARKLRAERRGSPKRAQCSVSVNAPVRSFECPEKERAHAQEPLRRQIRGAFAAAACHLSRQCDSHAQSNKNDLAHPNESRRPACSPAYKFWFQQLMDVLDCADLWTALVNTSEGSIAAIKRMESISDGSTPSSSARLQKINEATDTKDWEAALRLCLFHPSDGHAGSQLPWLRLLRKGLTACEAAAKTDRGVPWQGALALWRFAQAHSGDDSAAVNLTWEHGRIFMLLASATRWSEALRCFHATPTHCLDGFVVAQVGYALRASAAHLDRAVLDLWAAWRCRVGDSVEPREEAVVQLLQAMLHMSSPSSLGRRPALTTTWSSRASAAANTDDAAEVFSTVKPPAEVITSVATELLKAAAATSTPPLRVSGTDVKGAGDAALRLPGTRVPLDWRRHRHLVRRILENRWTGGWVEALRVAVASGDVSLLRSVAPRVPRSHLPALYEGTVRSLRERGVELTAGDRATLWALWEGAEGVRRDNVPRLRRHGRGACRRISSSGVLEKGVDVAQVTQNAESLLNVLLGAEEEPWEAT</sequence>
<evidence type="ECO:0000313" key="3">
    <source>
        <dbReference type="Proteomes" id="UP000038009"/>
    </source>
</evidence>
<feature type="compositionally biased region" description="Low complexity" evidence="1">
    <location>
        <begin position="34"/>
        <end position="50"/>
    </location>
</feature>
<keyword evidence="3" id="KW-1185">Reference proteome</keyword>